<dbReference type="InterPro" id="IPR026341">
    <property type="entry name" value="T9SS_type_B"/>
</dbReference>
<comment type="caution">
    <text evidence="2">The sequence shown here is derived from an EMBL/GenBank/DDBJ whole genome shotgun (WGS) entry which is preliminary data.</text>
</comment>
<dbReference type="RefSeq" id="WP_191100971.1">
    <property type="nucleotide sequence ID" value="NZ_JACXXH010000001.1"/>
</dbReference>
<dbReference type="Proteomes" id="UP000627521">
    <property type="component" value="Unassembled WGS sequence"/>
</dbReference>
<dbReference type="SUPFAM" id="SSF50969">
    <property type="entry name" value="YVTN repeat-like/Quinoprotein amine dehydrogenase"/>
    <property type="match status" value="1"/>
</dbReference>
<keyword evidence="1" id="KW-0732">Signal</keyword>
<dbReference type="Pfam" id="PF13585">
    <property type="entry name" value="CHU_C"/>
    <property type="match status" value="1"/>
</dbReference>
<proteinExistence type="predicted"/>
<keyword evidence="3" id="KW-1185">Reference proteome</keyword>
<feature type="signal peptide" evidence="1">
    <location>
        <begin position="1"/>
        <end position="18"/>
    </location>
</feature>
<dbReference type="InterPro" id="IPR011044">
    <property type="entry name" value="Quino_amine_DH_bsu"/>
</dbReference>
<dbReference type="NCBIfam" id="TIGR04131">
    <property type="entry name" value="Bac_Flav_CTERM"/>
    <property type="match status" value="1"/>
</dbReference>
<feature type="chain" id="PRO_5045872720" evidence="1">
    <location>
        <begin position="19"/>
        <end position="1113"/>
    </location>
</feature>
<organism evidence="2 3">
    <name type="scientific">Olleya marilimosa</name>
    <dbReference type="NCBI Taxonomy" id="272164"/>
    <lineage>
        <taxon>Bacteria</taxon>
        <taxon>Pseudomonadati</taxon>
        <taxon>Bacteroidota</taxon>
        <taxon>Flavobacteriia</taxon>
        <taxon>Flavobacteriales</taxon>
        <taxon>Flavobacteriaceae</taxon>
    </lineage>
</organism>
<dbReference type="EMBL" id="JACXXH010000001">
    <property type="protein sequence ID" value="MBD3862536.1"/>
    <property type="molecule type" value="Genomic_DNA"/>
</dbReference>
<evidence type="ECO:0000313" key="3">
    <source>
        <dbReference type="Proteomes" id="UP000627521"/>
    </source>
</evidence>
<accession>A0ABR8LQN1</accession>
<name>A0ABR8LQN1_9FLAO</name>
<evidence type="ECO:0000256" key="1">
    <source>
        <dbReference type="SAM" id="SignalP"/>
    </source>
</evidence>
<protein>
    <submittedName>
        <fullName evidence="2">T9SS type B sorting domain-containing protein</fullName>
    </submittedName>
</protein>
<evidence type="ECO:0000313" key="2">
    <source>
        <dbReference type="EMBL" id="MBD3862536.1"/>
    </source>
</evidence>
<sequence>MKKILLIFAVLCAHALSAQNEAANWYFGNNAGITFDPSTNQVSALTDGQLSTEEGCTSISDSTGNLLFYTNGENVYDRQHNIMPNGTGLFGNQSSTQSAIIVPKPGDPNIYYIFTQDTTFEGTPDNGFNYSVVDITLNSGFGDVTVKNQFLLHKASEKLSAVLKDCESQNIWVVTFGSNDALTNSSATDTNNNTFYAFEVSATGINTTPVISSLPYTINQRRGYLKFSPDGTKLALANISDGLRLLDFDPATGTVSNSINIPTNLSPSGKPQSAYGVEFSPNNQVLYVSTYYETSGSNFDNPSAQYGALLQYDLTATNISATEEVLDERVMYRSALQLGPNGRIYRSLSATYDQGIPFLSVINSPNTLGQEADYQHAAIDLMGRSSRQGLPPFITSYFSEKIDIIPTDDDNTVILPLCIGDTYTLVAEAIPGAIYTWTKDEVAIPTPAIPYELFIDEAGNYEVIIDPTTSDCEIKEGQAIVSYYDIPVATQPSDLIVCDDDNDATSTFDLQLQEASILNGQDPLQYNVQYYLSQIDADLDENQLESPYTNSNPIETIFARVYNTNNPNCFDTTSFNLEVYNTPTINTLMDYSVCDDTTDGDDTNGQSTVDLSFYNAQVYNSLSPAVYDISYHNTQLDADNNTNPLPTNYYNATPFTETIYVRLENSNNTDCYTTSSFVININPVPEANNQILFQCDEDGVPNGFTTFNLNQAIPDITNNATNTSTSFYSSMTDAETETNPLSAGAYNNASNPQTIYAITTNTTSSCKAITEVILEVSVTQISDYTAPIVCDELGSEDGINTFNLNDFSADMLTLLPTGITINFYETYDDALLETNALPFTYNNTTPYNQTIYVRAENNNACYGINQVFLTVKPLPQLSDDQTILYCLNEFPETIQLSASTPTNNNYYYDWSTGETTATIDINTIGTYTVTATTVDGCSKTKTIIVEASNIATIDNIEVIDGTLNNNIITILASGEGNYLYEIINAENLSSGYQESNIFNNVKPGIYTVNVKDTKNNCGTVNQLFSVVGFPLFFTPNNDGKNDYWQVYGVSSQFQPNSLIQIFNRYGQLLTEFTPTSKGWDGTFNGLPVPTNDYWFTVKLQDGRLYKSHFTLKR</sequence>
<reference evidence="2 3" key="1">
    <citation type="submission" date="2020-09" db="EMBL/GenBank/DDBJ databases">
        <title>Bacillus nautilus sp. nov., Chryseoglobus crepusculi sp. nov, and Psychrobacter noctis sp. nov., isolated from deep-sea sponges from the equatorial Atlantic.</title>
        <authorList>
            <person name="Stennett H.L."/>
            <person name="Williams S.E."/>
        </authorList>
    </citation>
    <scope>NUCLEOTIDE SEQUENCE [LARGE SCALE GENOMIC DNA]</scope>
    <source>
        <strain evidence="2 3">28M-24</strain>
    </source>
</reference>
<gene>
    <name evidence="2" type="ORF">IEG06_03665</name>
</gene>